<keyword evidence="2 4" id="KW-0863">Zinc-finger</keyword>
<feature type="non-terminal residue" evidence="6">
    <location>
        <position position="74"/>
    </location>
</feature>
<dbReference type="SUPFAM" id="SSF57850">
    <property type="entry name" value="RING/U-box"/>
    <property type="match status" value="1"/>
</dbReference>
<keyword evidence="1" id="KW-0479">Metal-binding</keyword>
<feature type="domain" description="RING-type" evidence="5">
    <location>
        <begin position="12"/>
        <end position="55"/>
    </location>
</feature>
<proteinExistence type="predicted"/>
<dbReference type="PANTHER" id="PTHR22791:SF6">
    <property type="entry name" value="RING-TYPE DOMAIN-CONTAINING PROTEIN"/>
    <property type="match status" value="1"/>
</dbReference>
<keyword evidence="7" id="KW-1185">Reference proteome</keyword>
<dbReference type="KEGG" id="lgi:LOTGIDRAFT_103452"/>
<dbReference type="PANTHER" id="PTHR22791">
    <property type="entry name" value="RING-TYPE DOMAIN-CONTAINING PROTEIN"/>
    <property type="match status" value="1"/>
</dbReference>
<dbReference type="CTD" id="20229747"/>
<dbReference type="AlphaFoldDB" id="V4AWJ1"/>
<gene>
    <name evidence="6" type="ORF">LOTGIDRAFT_103452</name>
</gene>
<evidence type="ECO:0000259" key="5">
    <source>
        <dbReference type="PROSITE" id="PS50089"/>
    </source>
</evidence>
<dbReference type="EMBL" id="KB201304">
    <property type="protein sequence ID" value="ESO97886.1"/>
    <property type="molecule type" value="Genomic_DNA"/>
</dbReference>
<dbReference type="OMA" id="ICRQAHY"/>
<dbReference type="HOGENOM" id="CLU_013137_20_2_1"/>
<organism evidence="6 7">
    <name type="scientific">Lottia gigantea</name>
    <name type="common">Giant owl limpet</name>
    <dbReference type="NCBI Taxonomy" id="225164"/>
    <lineage>
        <taxon>Eukaryota</taxon>
        <taxon>Metazoa</taxon>
        <taxon>Spiralia</taxon>
        <taxon>Lophotrochozoa</taxon>
        <taxon>Mollusca</taxon>
        <taxon>Gastropoda</taxon>
        <taxon>Patellogastropoda</taxon>
        <taxon>Lottioidea</taxon>
        <taxon>Lottiidae</taxon>
        <taxon>Lottia</taxon>
    </lineage>
</organism>
<dbReference type="GeneID" id="20229747"/>
<evidence type="ECO:0000313" key="7">
    <source>
        <dbReference type="Proteomes" id="UP000030746"/>
    </source>
</evidence>
<dbReference type="SMART" id="SM00184">
    <property type="entry name" value="RING"/>
    <property type="match status" value="1"/>
</dbReference>
<keyword evidence="3" id="KW-0862">Zinc</keyword>
<sequence length="74" mass="8217">MATALLKHPLECSICLENFNTRTPKILSCGHSFCLECLVTYINGKKETFPCPVCKQDIEIPQGGVDKLITNFSL</sequence>
<dbReference type="GO" id="GO:0008270">
    <property type="term" value="F:zinc ion binding"/>
    <property type="evidence" value="ECO:0007669"/>
    <property type="project" value="UniProtKB-KW"/>
</dbReference>
<dbReference type="RefSeq" id="XP_009051726.1">
    <property type="nucleotide sequence ID" value="XM_009053478.1"/>
</dbReference>
<dbReference type="Proteomes" id="UP000030746">
    <property type="component" value="Unassembled WGS sequence"/>
</dbReference>
<accession>V4AWJ1</accession>
<dbReference type="InterPro" id="IPR051435">
    <property type="entry name" value="RING_finger_E3_ubiq-ligases"/>
</dbReference>
<dbReference type="GO" id="GO:0016567">
    <property type="term" value="P:protein ubiquitination"/>
    <property type="evidence" value="ECO:0007669"/>
    <property type="project" value="TreeGrafter"/>
</dbReference>
<dbReference type="InterPro" id="IPR017907">
    <property type="entry name" value="Znf_RING_CS"/>
</dbReference>
<dbReference type="InterPro" id="IPR027370">
    <property type="entry name" value="Znf-RING_euk"/>
</dbReference>
<dbReference type="Pfam" id="PF13445">
    <property type="entry name" value="zf-RING_UBOX"/>
    <property type="match status" value="1"/>
</dbReference>
<dbReference type="GO" id="GO:0061630">
    <property type="term" value="F:ubiquitin protein ligase activity"/>
    <property type="evidence" value="ECO:0007669"/>
    <property type="project" value="TreeGrafter"/>
</dbReference>
<evidence type="ECO:0000256" key="2">
    <source>
        <dbReference type="ARBA" id="ARBA00022771"/>
    </source>
</evidence>
<evidence type="ECO:0000256" key="1">
    <source>
        <dbReference type="ARBA" id="ARBA00022723"/>
    </source>
</evidence>
<dbReference type="PROSITE" id="PS50089">
    <property type="entry name" value="ZF_RING_2"/>
    <property type="match status" value="1"/>
</dbReference>
<dbReference type="OrthoDB" id="111250at2759"/>
<dbReference type="PROSITE" id="PS00518">
    <property type="entry name" value="ZF_RING_1"/>
    <property type="match status" value="1"/>
</dbReference>
<dbReference type="Gene3D" id="3.30.40.10">
    <property type="entry name" value="Zinc/RING finger domain, C3HC4 (zinc finger)"/>
    <property type="match status" value="1"/>
</dbReference>
<evidence type="ECO:0000256" key="4">
    <source>
        <dbReference type="PROSITE-ProRule" id="PRU00175"/>
    </source>
</evidence>
<dbReference type="InterPro" id="IPR013083">
    <property type="entry name" value="Znf_RING/FYVE/PHD"/>
</dbReference>
<evidence type="ECO:0000313" key="6">
    <source>
        <dbReference type="EMBL" id="ESO97886.1"/>
    </source>
</evidence>
<name>V4AWJ1_LOTGI</name>
<protein>
    <recommendedName>
        <fullName evidence="5">RING-type domain-containing protein</fullName>
    </recommendedName>
</protein>
<dbReference type="InterPro" id="IPR001841">
    <property type="entry name" value="Znf_RING"/>
</dbReference>
<reference evidence="6 7" key="1">
    <citation type="journal article" date="2013" name="Nature">
        <title>Insights into bilaterian evolution from three spiralian genomes.</title>
        <authorList>
            <person name="Simakov O."/>
            <person name="Marletaz F."/>
            <person name="Cho S.J."/>
            <person name="Edsinger-Gonzales E."/>
            <person name="Havlak P."/>
            <person name="Hellsten U."/>
            <person name="Kuo D.H."/>
            <person name="Larsson T."/>
            <person name="Lv J."/>
            <person name="Arendt D."/>
            <person name="Savage R."/>
            <person name="Osoegawa K."/>
            <person name="de Jong P."/>
            <person name="Grimwood J."/>
            <person name="Chapman J.A."/>
            <person name="Shapiro H."/>
            <person name="Aerts A."/>
            <person name="Otillar R.P."/>
            <person name="Terry A.Y."/>
            <person name="Boore J.L."/>
            <person name="Grigoriev I.V."/>
            <person name="Lindberg D.R."/>
            <person name="Seaver E.C."/>
            <person name="Weisblat D.A."/>
            <person name="Putnam N.H."/>
            <person name="Rokhsar D.S."/>
        </authorList>
    </citation>
    <scope>NUCLEOTIDE SEQUENCE [LARGE SCALE GENOMIC DNA]</scope>
</reference>
<evidence type="ECO:0000256" key="3">
    <source>
        <dbReference type="ARBA" id="ARBA00022833"/>
    </source>
</evidence>